<protein>
    <recommendedName>
        <fullName evidence="8">HELP domain-containing protein</fullName>
    </recommendedName>
</protein>
<proteinExistence type="predicted"/>
<dbReference type="PANTHER" id="PTHR13720">
    <property type="entry name" value="WD-40 REPEAT PROTEIN"/>
    <property type="match status" value="1"/>
</dbReference>
<feature type="region of interest" description="Disordered" evidence="3">
    <location>
        <begin position="1"/>
        <end position="129"/>
    </location>
</feature>
<sequence>MEAILNASYGDKKQKPPPLRKPGMNGRIPLAQQDQPQPDVQKGYRPPFWDSKLYGQPFGDFNLPPKKGKPRPTSAGRAAPAGRPSSARVAGENAGSERDARGVRPALRPASAGRQRAARPGAAPGRLQQLEEKMRSKLAGLRTPHMVERAILQRAFQEVDRMTPGKVAKEDFVDVWRRLGVKLTVDEAGSFYNKYGQDRNGLMPVKVFMDGLLVGQSRLLGRAADVQQGAYRDPRNTEFKGKIIYPPCRKGVFAPTSWDTEMGLRSGEMPNKALQLEFVYGYNGNANLAPNLFYIKTGEVAYYTAAVAIVYNKESHRQRFFQEHDDDIKCIALNAAKDTCATGQVGREPYVCVWHPHDMKMLQRLDFPYGARGVVAVSFSPDGGKLACVTTDNDHTIYVWDWRRRAVLNTLKGLKGTPPQVYGVQWNPFAESEFVSYGASHIKWWTRSSATSYALTAGAFAKAGTHDVLSMTFLPSGVVVTGMPTGELCIWKNSKCVRVLKAHAKGPQVKRDDGQSITFGGVRCLRLRAGADGTVLAWDVSSGEPKSQDDILGTIALKSPYQNCTAPALRALDCLPGSNVFIAGTNRCDIWEVDETPEVMIYGHSADLYGLAVNPVRPERFATACESDRVFLFDAVRRHMLRTVSLGGIKARSVAFSPDGAHLAVGMRNGGLNVLEADTLQFLKWSKNFDSAVDDLKYSPDGRLLALGSHDTFIDVYSVDKDYKRIARCSGHSATITHLDWSVDSSTIMSNCGAYEVLYWNARDGSQVKQNQRDTDWATWTCILGFPVMGIWPEGSDGTDVNSIDRSPSSSRWSGGIVVTADDLGQVKLFNYPCVIHRAPF</sequence>
<dbReference type="InterPro" id="IPR001680">
    <property type="entry name" value="WD40_rpt"/>
</dbReference>
<evidence type="ECO:0000313" key="7">
    <source>
        <dbReference type="Proteomes" id="UP001190700"/>
    </source>
</evidence>
<evidence type="ECO:0000259" key="5">
    <source>
        <dbReference type="Pfam" id="PF23414"/>
    </source>
</evidence>
<feature type="domain" description="EML-like first beta-propeller" evidence="4">
    <location>
        <begin position="317"/>
        <end position="505"/>
    </location>
</feature>
<dbReference type="SMART" id="SM00320">
    <property type="entry name" value="WD40"/>
    <property type="match status" value="8"/>
</dbReference>
<dbReference type="PANTHER" id="PTHR13720:SF33">
    <property type="entry name" value="HELP DOMAIN-CONTAINING PROTEIN"/>
    <property type="match status" value="1"/>
</dbReference>
<accession>A0AAE0FND6</accession>
<dbReference type="InterPro" id="IPR011992">
    <property type="entry name" value="EF-hand-dom_pair"/>
</dbReference>
<dbReference type="GO" id="GO:0008017">
    <property type="term" value="F:microtubule binding"/>
    <property type="evidence" value="ECO:0007669"/>
    <property type="project" value="TreeGrafter"/>
</dbReference>
<organism evidence="6 7">
    <name type="scientific">Cymbomonas tetramitiformis</name>
    <dbReference type="NCBI Taxonomy" id="36881"/>
    <lineage>
        <taxon>Eukaryota</taxon>
        <taxon>Viridiplantae</taxon>
        <taxon>Chlorophyta</taxon>
        <taxon>Pyramimonadophyceae</taxon>
        <taxon>Pyramimonadales</taxon>
        <taxon>Pyramimonadaceae</taxon>
        <taxon>Cymbomonas</taxon>
    </lineage>
</organism>
<dbReference type="Gene3D" id="2.130.10.10">
    <property type="entry name" value="YVTN repeat-like/Quinoprotein amine dehydrogenase"/>
    <property type="match status" value="2"/>
</dbReference>
<evidence type="ECO:0000256" key="3">
    <source>
        <dbReference type="SAM" id="MobiDB-lite"/>
    </source>
</evidence>
<evidence type="ECO:0000259" key="4">
    <source>
        <dbReference type="Pfam" id="PF23409"/>
    </source>
</evidence>
<dbReference type="SUPFAM" id="SSF47473">
    <property type="entry name" value="EF-hand"/>
    <property type="match status" value="1"/>
</dbReference>
<name>A0AAE0FND6_9CHLO</name>
<dbReference type="Gene3D" id="1.10.238.10">
    <property type="entry name" value="EF-hand"/>
    <property type="match status" value="1"/>
</dbReference>
<gene>
    <name evidence="6" type="ORF">CYMTET_28194</name>
</gene>
<reference evidence="6 7" key="1">
    <citation type="journal article" date="2015" name="Genome Biol. Evol.">
        <title>Comparative Genomics of a Bacterivorous Green Alga Reveals Evolutionary Causalities and Consequences of Phago-Mixotrophic Mode of Nutrition.</title>
        <authorList>
            <person name="Burns J.A."/>
            <person name="Paasch A."/>
            <person name="Narechania A."/>
            <person name="Kim E."/>
        </authorList>
    </citation>
    <scope>NUCLEOTIDE SEQUENCE [LARGE SCALE GENOMIC DNA]</scope>
    <source>
        <strain evidence="6 7">PLY_AMNH</strain>
    </source>
</reference>
<dbReference type="SUPFAM" id="SSF50978">
    <property type="entry name" value="WD40 repeat-like"/>
    <property type="match status" value="2"/>
</dbReference>
<dbReference type="FunFam" id="2.130.10.10:FF:000044">
    <property type="entry name" value="echinoderm microtubule-associated protein-like 6 isoform X1"/>
    <property type="match status" value="1"/>
</dbReference>
<keyword evidence="1" id="KW-0853">WD repeat</keyword>
<feature type="compositionally biased region" description="Low complexity" evidence="3">
    <location>
        <begin position="71"/>
        <end position="88"/>
    </location>
</feature>
<keyword evidence="2" id="KW-0677">Repeat</keyword>
<dbReference type="Pfam" id="PF03451">
    <property type="entry name" value="HELP"/>
    <property type="match status" value="1"/>
</dbReference>
<dbReference type="InterPro" id="IPR055439">
    <property type="entry name" value="Beta-prop_EML_1st"/>
</dbReference>
<feature type="compositionally biased region" description="Low complexity" evidence="3">
    <location>
        <begin position="108"/>
        <end position="126"/>
    </location>
</feature>
<dbReference type="InterPro" id="IPR055442">
    <property type="entry name" value="Beta-prop_EML-like_2nd"/>
</dbReference>
<dbReference type="Proteomes" id="UP001190700">
    <property type="component" value="Unassembled WGS sequence"/>
</dbReference>
<evidence type="ECO:0000256" key="2">
    <source>
        <dbReference type="ARBA" id="ARBA00022737"/>
    </source>
</evidence>
<dbReference type="InterPro" id="IPR005108">
    <property type="entry name" value="HELP"/>
</dbReference>
<evidence type="ECO:0008006" key="8">
    <source>
        <dbReference type="Google" id="ProtNLM"/>
    </source>
</evidence>
<dbReference type="Pfam" id="PF23409">
    <property type="entry name" value="Beta-prop_EML"/>
    <property type="match status" value="1"/>
</dbReference>
<dbReference type="InterPro" id="IPR050630">
    <property type="entry name" value="WD_repeat_EMAP"/>
</dbReference>
<evidence type="ECO:0000313" key="6">
    <source>
        <dbReference type="EMBL" id="KAK3262979.1"/>
    </source>
</evidence>
<dbReference type="Pfam" id="PF23414">
    <property type="entry name" value="Beta-prop_EML_2"/>
    <property type="match status" value="1"/>
</dbReference>
<dbReference type="AlphaFoldDB" id="A0AAE0FND6"/>
<feature type="domain" description="EML-like second beta-propeller" evidence="5">
    <location>
        <begin position="608"/>
        <end position="840"/>
    </location>
</feature>
<dbReference type="InterPro" id="IPR015943">
    <property type="entry name" value="WD40/YVTN_repeat-like_dom_sf"/>
</dbReference>
<dbReference type="InterPro" id="IPR036322">
    <property type="entry name" value="WD40_repeat_dom_sf"/>
</dbReference>
<feature type="non-terminal residue" evidence="6">
    <location>
        <position position="841"/>
    </location>
</feature>
<comment type="caution">
    <text evidence="6">The sequence shown here is derived from an EMBL/GenBank/DDBJ whole genome shotgun (WGS) entry which is preliminary data.</text>
</comment>
<dbReference type="EMBL" id="LGRX02015825">
    <property type="protein sequence ID" value="KAK3262979.1"/>
    <property type="molecule type" value="Genomic_DNA"/>
</dbReference>
<keyword evidence="7" id="KW-1185">Reference proteome</keyword>
<evidence type="ECO:0000256" key="1">
    <source>
        <dbReference type="ARBA" id="ARBA00022574"/>
    </source>
</evidence>